<evidence type="ECO:0000313" key="3">
    <source>
        <dbReference type="Proteomes" id="UP000315353"/>
    </source>
</evidence>
<accession>A0AB73B6W8</accession>
<feature type="transmembrane region" description="Helical" evidence="1">
    <location>
        <begin position="125"/>
        <end position="142"/>
    </location>
</feature>
<keyword evidence="1" id="KW-1133">Transmembrane helix</keyword>
<dbReference type="RefSeq" id="WP_075729371.1">
    <property type="nucleotide sequence ID" value="NZ_BJNB01000012.1"/>
</dbReference>
<dbReference type="Proteomes" id="UP000315353">
    <property type="component" value="Unassembled WGS sequence"/>
</dbReference>
<evidence type="ECO:0000256" key="1">
    <source>
        <dbReference type="SAM" id="Phobius"/>
    </source>
</evidence>
<sequence>MTYQQPYDDESRYYSPQPQGKFDTKKLAINLTILGVLCAVITFAVVIVTDLIVSTISGWAEQGPAMAILVAIVAGLVGVCAGLLYIPVVGTGNENLFGVAILALTAAAIIVWVLFGGLLDGDWETILTLVAVICAGSTAYIAPRRIESARLR</sequence>
<gene>
    <name evidence="2" type="ORF">CFL01nite_10320</name>
</gene>
<organism evidence="2 3">
    <name type="scientific">Corynebacterium flavescens</name>
    <dbReference type="NCBI Taxonomy" id="28028"/>
    <lineage>
        <taxon>Bacteria</taxon>
        <taxon>Bacillati</taxon>
        <taxon>Actinomycetota</taxon>
        <taxon>Actinomycetes</taxon>
        <taxon>Mycobacteriales</taxon>
        <taxon>Corynebacteriaceae</taxon>
        <taxon>Corynebacterium</taxon>
    </lineage>
</organism>
<proteinExistence type="predicted"/>
<dbReference type="AlphaFoldDB" id="A0AB73B6W8"/>
<feature type="transmembrane region" description="Helical" evidence="1">
    <location>
        <begin position="96"/>
        <end position="119"/>
    </location>
</feature>
<dbReference type="GeneID" id="82879818"/>
<feature type="transmembrane region" description="Helical" evidence="1">
    <location>
        <begin position="27"/>
        <end position="53"/>
    </location>
</feature>
<protein>
    <submittedName>
        <fullName evidence="2">Uncharacterized protein</fullName>
    </submittedName>
</protein>
<keyword evidence="1" id="KW-0472">Membrane</keyword>
<keyword evidence="1" id="KW-0812">Transmembrane</keyword>
<reference evidence="2 3" key="1">
    <citation type="submission" date="2019-06" db="EMBL/GenBank/DDBJ databases">
        <title>Whole genome shotgun sequence of Corynebacterium flavescens NBRC 14136.</title>
        <authorList>
            <person name="Hosoyama A."/>
            <person name="Uohara A."/>
            <person name="Ohji S."/>
            <person name="Ichikawa N."/>
        </authorList>
    </citation>
    <scope>NUCLEOTIDE SEQUENCE [LARGE SCALE GENOMIC DNA]</scope>
    <source>
        <strain evidence="2 3">NBRC 14136</strain>
    </source>
</reference>
<dbReference type="EMBL" id="BJNB01000012">
    <property type="protein sequence ID" value="GEB97537.1"/>
    <property type="molecule type" value="Genomic_DNA"/>
</dbReference>
<feature type="transmembrane region" description="Helical" evidence="1">
    <location>
        <begin position="65"/>
        <end position="89"/>
    </location>
</feature>
<comment type="caution">
    <text evidence="2">The sequence shown here is derived from an EMBL/GenBank/DDBJ whole genome shotgun (WGS) entry which is preliminary data.</text>
</comment>
<evidence type="ECO:0000313" key="2">
    <source>
        <dbReference type="EMBL" id="GEB97537.1"/>
    </source>
</evidence>
<name>A0AB73B6W8_CORFL</name>